<evidence type="ECO:0000313" key="1">
    <source>
        <dbReference type="EMBL" id="TKW13100.1"/>
    </source>
</evidence>
<dbReference type="EMBL" id="CM016556">
    <property type="protein sequence ID" value="TKW13100.1"/>
    <property type="molecule type" value="Genomic_DNA"/>
</dbReference>
<reference evidence="1" key="1">
    <citation type="submission" date="2019-03" db="EMBL/GenBank/DDBJ databases">
        <title>WGS assembly of Setaria viridis.</title>
        <authorList>
            <person name="Huang P."/>
            <person name="Jenkins J."/>
            <person name="Grimwood J."/>
            <person name="Barry K."/>
            <person name="Healey A."/>
            <person name="Mamidi S."/>
            <person name="Sreedasyam A."/>
            <person name="Shu S."/>
            <person name="Feldman M."/>
            <person name="Wu J."/>
            <person name="Yu Y."/>
            <person name="Chen C."/>
            <person name="Johnson J."/>
            <person name="Rokhsar D."/>
            <person name="Baxter I."/>
            <person name="Schmutz J."/>
            <person name="Brutnell T."/>
            <person name="Kellogg E."/>
        </authorList>
    </citation>
    <scope>NUCLEOTIDE SEQUENCE [LARGE SCALE GENOMIC DNA]</scope>
</reference>
<gene>
    <name evidence="1" type="ORF">SEVIR_5G077501v2</name>
</gene>
<dbReference type="Gramene" id="TKW13100">
    <property type="protein sequence ID" value="TKW13100"/>
    <property type="gene ID" value="SEVIR_5G077501v2"/>
</dbReference>
<evidence type="ECO:0000313" key="2">
    <source>
        <dbReference type="Proteomes" id="UP000298652"/>
    </source>
</evidence>
<dbReference type="AlphaFoldDB" id="A0A4U6UB46"/>
<proteinExistence type="predicted"/>
<accession>A0A4U6UB46</accession>
<keyword evidence="2" id="KW-1185">Reference proteome</keyword>
<name>A0A4U6UB46_SETVI</name>
<dbReference type="Proteomes" id="UP000298652">
    <property type="component" value="Chromosome 5"/>
</dbReference>
<protein>
    <submittedName>
        <fullName evidence="1">Uncharacterized protein</fullName>
    </submittedName>
</protein>
<organism evidence="1 2">
    <name type="scientific">Setaria viridis</name>
    <name type="common">Green bristlegrass</name>
    <name type="synonym">Setaria italica subsp. viridis</name>
    <dbReference type="NCBI Taxonomy" id="4556"/>
    <lineage>
        <taxon>Eukaryota</taxon>
        <taxon>Viridiplantae</taxon>
        <taxon>Streptophyta</taxon>
        <taxon>Embryophyta</taxon>
        <taxon>Tracheophyta</taxon>
        <taxon>Spermatophyta</taxon>
        <taxon>Magnoliopsida</taxon>
        <taxon>Liliopsida</taxon>
        <taxon>Poales</taxon>
        <taxon>Poaceae</taxon>
        <taxon>PACMAD clade</taxon>
        <taxon>Panicoideae</taxon>
        <taxon>Panicodae</taxon>
        <taxon>Paniceae</taxon>
        <taxon>Cenchrinae</taxon>
        <taxon>Setaria</taxon>
    </lineage>
</organism>
<sequence>MHFCWAQQSPWAMDLLALIACSPPPRDLSRRRLRSSGAPPNPSGCFAAPRTPAMRRAGQALQCATACRCS</sequence>